<organism evidence="2 3">
    <name type="scientific">Polarella glacialis</name>
    <name type="common">Dinoflagellate</name>
    <dbReference type="NCBI Taxonomy" id="89957"/>
    <lineage>
        <taxon>Eukaryota</taxon>
        <taxon>Sar</taxon>
        <taxon>Alveolata</taxon>
        <taxon>Dinophyceae</taxon>
        <taxon>Suessiales</taxon>
        <taxon>Suessiaceae</taxon>
        <taxon>Polarella</taxon>
    </lineage>
</organism>
<dbReference type="Proteomes" id="UP000654075">
    <property type="component" value="Unassembled WGS sequence"/>
</dbReference>
<keyword evidence="3" id="KW-1185">Reference proteome</keyword>
<proteinExistence type="predicted"/>
<dbReference type="EMBL" id="CAJNNV010031397">
    <property type="protein sequence ID" value="CAE8636037.1"/>
    <property type="molecule type" value="Genomic_DNA"/>
</dbReference>
<comment type="caution">
    <text evidence="2">The sequence shown here is derived from an EMBL/GenBank/DDBJ whole genome shotgun (WGS) entry which is preliminary data.</text>
</comment>
<dbReference type="AlphaFoldDB" id="A0A813HCT7"/>
<feature type="region of interest" description="Disordered" evidence="1">
    <location>
        <begin position="112"/>
        <end position="138"/>
    </location>
</feature>
<evidence type="ECO:0000313" key="2">
    <source>
        <dbReference type="EMBL" id="CAE8636037.1"/>
    </source>
</evidence>
<evidence type="ECO:0000256" key="1">
    <source>
        <dbReference type="SAM" id="MobiDB-lite"/>
    </source>
</evidence>
<accession>A0A813HCT7</accession>
<sequence>MWVTLGVVCCDNLEALATERCIAFEAEFVSHIPSARLADIDISQIEVLSHLEYTKGCEMRTWAVRPEPLREFLASLPPKKERDSARTGPRAATASRAAMGELPAWARDRLNKSATNRPAPDSQIAEPSEGSDQDEQQPFDEDQVEALFEELELRRADYGAAQHPRHEDFRVVLFTTKEGMGFNGKSGLQRHMLRRPCCGVLSEAVCESEFTFPPLCVHRGRLWGAGKDLVPSDAILPEPHTVGGQRLQV</sequence>
<evidence type="ECO:0000313" key="3">
    <source>
        <dbReference type="Proteomes" id="UP000654075"/>
    </source>
</evidence>
<feature type="compositionally biased region" description="Acidic residues" evidence="1">
    <location>
        <begin position="129"/>
        <end position="138"/>
    </location>
</feature>
<protein>
    <submittedName>
        <fullName evidence="2">Uncharacterized protein</fullName>
    </submittedName>
</protein>
<feature type="region of interest" description="Disordered" evidence="1">
    <location>
        <begin position="74"/>
        <end position="98"/>
    </location>
</feature>
<reference evidence="2" key="1">
    <citation type="submission" date="2021-02" db="EMBL/GenBank/DDBJ databases">
        <authorList>
            <person name="Dougan E. K."/>
            <person name="Rhodes N."/>
            <person name="Thang M."/>
            <person name="Chan C."/>
        </authorList>
    </citation>
    <scope>NUCLEOTIDE SEQUENCE</scope>
</reference>
<gene>
    <name evidence="2" type="ORF">PGLA1383_LOCUS51578</name>
</gene>
<name>A0A813HCT7_POLGL</name>